<reference evidence="1" key="1">
    <citation type="submission" date="2018-02" db="EMBL/GenBank/DDBJ databases">
        <title>Rhizophora mucronata_Transcriptome.</title>
        <authorList>
            <person name="Meera S.P."/>
            <person name="Sreeshan A."/>
            <person name="Augustine A."/>
        </authorList>
    </citation>
    <scope>NUCLEOTIDE SEQUENCE</scope>
    <source>
        <tissue evidence="1">Leaf</tissue>
    </source>
</reference>
<sequence>MGDRRSRRVRLCGREERVQMQWGGAALEDKLLLCCCQFLGPLREREVGCE</sequence>
<accession>A0A2P2JSS9</accession>
<dbReference type="EMBL" id="GGEC01016017">
    <property type="protein sequence ID" value="MBW96500.1"/>
    <property type="molecule type" value="Transcribed_RNA"/>
</dbReference>
<evidence type="ECO:0000313" key="1">
    <source>
        <dbReference type="EMBL" id="MBW96500.1"/>
    </source>
</evidence>
<name>A0A2P2JSS9_RHIMU</name>
<organism evidence="1">
    <name type="scientific">Rhizophora mucronata</name>
    <name type="common">Asiatic mangrove</name>
    <dbReference type="NCBI Taxonomy" id="61149"/>
    <lineage>
        <taxon>Eukaryota</taxon>
        <taxon>Viridiplantae</taxon>
        <taxon>Streptophyta</taxon>
        <taxon>Embryophyta</taxon>
        <taxon>Tracheophyta</taxon>
        <taxon>Spermatophyta</taxon>
        <taxon>Magnoliopsida</taxon>
        <taxon>eudicotyledons</taxon>
        <taxon>Gunneridae</taxon>
        <taxon>Pentapetalae</taxon>
        <taxon>rosids</taxon>
        <taxon>fabids</taxon>
        <taxon>Malpighiales</taxon>
        <taxon>Rhizophoraceae</taxon>
        <taxon>Rhizophora</taxon>
    </lineage>
</organism>
<dbReference type="AlphaFoldDB" id="A0A2P2JSS9"/>
<proteinExistence type="predicted"/>
<protein>
    <submittedName>
        <fullName evidence="1">Uncharacterized protein MANES_08G066900</fullName>
    </submittedName>
</protein>